<keyword evidence="2" id="KW-1185">Reference proteome</keyword>
<dbReference type="Proteomes" id="UP000198925">
    <property type="component" value="Unassembled WGS sequence"/>
</dbReference>
<evidence type="ECO:0000313" key="1">
    <source>
        <dbReference type="EMBL" id="SDE38956.1"/>
    </source>
</evidence>
<evidence type="ECO:0000313" key="2">
    <source>
        <dbReference type="Proteomes" id="UP000198925"/>
    </source>
</evidence>
<protein>
    <recommendedName>
        <fullName evidence="3">Transposase, Mutator family</fullName>
    </recommendedName>
</protein>
<name>A0A1G7CJV0_9PROT</name>
<evidence type="ECO:0008006" key="3">
    <source>
        <dbReference type="Google" id="ProtNLM"/>
    </source>
</evidence>
<organism evidence="1 2">
    <name type="scientific">Belnapia rosea</name>
    <dbReference type="NCBI Taxonomy" id="938405"/>
    <lineage>
        <taxon>Bacteria</taxon>
        <taxon>Pseudomonadati</taxon>
        <taxon>Pseudomonadota</taxon>
        <taxon>Alphaproteobacteria</taxon>
        <taxon>Acetobacterales</taxon>
        <taxon>Roseomonadaceae</taxon>
        <taxon>Belnapia</taxon>
    </lineage>
</organism>
<reference evidence="1 2" key="1">
    <citation type="submission" date="2016-10" db="EMBL/GenBank/DDBJ databases">
        <authorList>
            <person name="de Groot N.N."/>
        </authorList>
    </citation>
    <scope>NUCLEOTIDE SEQUENCE [LARGE SCALE GENOMIC DNA]</scope>
    <source>
        <strain evidence="1 2">CPCC 100156</strain>
    </source>
</reference>
<dbReference type="EMBL" id="FMZX01000032">
    <property type="protein sequence ID" value="SDE38956.1"/>
    <property type="molecule type" value="Genomic_DNA"/>
</dbReference>
<gene>
    <name evidence="1" type="ORF">SAMN04487779_103225</name>
</gene>
<accession>A0A1G7CJV0</accession>
<proteinExistence type="predicted"/>
<sequence length="54" mass="5824">MTDETMALRGLLEKSAEASFLREMIGFAAHRLMELDAEGACGAGHGERSADRVN</sequence>
<dbReference type="AlphaFoldDB" id="A0A1G7CJV0"/>